<dbReference type="OrthoDB" id="10006233at2"/>
<protein>
    <submittedName>
        <fullName evidence="1">Uncharacterized protein</fullName>
    </submittedName>
</protein>
<dbReference type="EMBL" id="VOBL01000042">
    <property type="protein sequence ID" value="KAA0973022.1"/>
    <property type="molecule type" value="Genomic_DNA"/>
</dbReference>
<name>A0A5B0E3U6_9MICC</name>
<dbReference type="Proteomes" id="UP000323856">
    <property type="component" value="Unassembled WGS sequence"/>
</dbReference>
<proteinExistence type="predicted"/>
<dbReference type="RefSeq" id="WP_149621134.1">
    <property type="nucleotide sequence ID" value="NZ_VOBL01000042.1"/>
</dbReference>
<organism evidence="1 2">
    <name type="scientific">Paeniglutamicibacter gangotriensis</name>
    <dbReference type="NCBI Taxonomy" id="254787"/>
    <lineage>
        <taxon>Bacteria</taxon>
        <taxon>Bacillati</taxon>
        <taxon>Actinomycetota</taxon>
        <taxon>Actinomycetes</taxon>
        <taxon>Micrococcales</taxon>
        <taxon>Micrococcaceae</taxon>
        <taxon>Paeniglutamicibacter</taxon>
    </lineage>
</organism>
<accession>A0A5B0E3U6</accession>
<sequence length="280" mass="31970">MIILSTEQVSSVSSEPGTSFTAAVTSALVALLVLALERIGSTAANRRDLRRQALEDWLATLGIWVDDHRYDEDESTSRMGSEKYQQLTNRHILELRFKRKDRYVAWWMHEMALAILKPPTDSSTNKSRRRDFVLLEVGEYLLKWHHNKLRSRDFHIPYALMKEARKGQREVSDVATERGLAGYESPVRLTIGREQQVARLLRSPETGAPVLEALRGFIRRRNLIQGYGFAVASAALWRTKAQLSTIRLAFIQRKLDKLERRLAERDDGVQPSAVDSAPSE</sequence>
<comment type="caution">
    <text evidence="1">The sequence shown here is derived from an EMBL/GenBank/DDBJ whole genome shotgun (WGS) entry which is preliminary data.</text>
</comment>
<dbReference type="AlphaFoldDB" id="A0A5B0E3U6"/>
<reference evidence="1 2" key="1">
    <citation type="submission" date="2019-07" db="EMBL/GenBank/DDBJ databases">
        <title>Analysis of the biochemical properties, biological activity and biotechnological potential of siderophores and biosurfactants produced by Antarctic psychrotolerant bacteria.</title>
        <authorList>
            <person name="Styczynski M."/>
            <person name="Krucon T."/>
            <person name="Decewicz P."/>
            <person name="Dziewit L."/>
        </authorList>
    </citation>
    <scope>NUCLEOTIDE SEQUENCE [LARGE SCALE GENOMIC DNA]</scope>
    <source>
        <strain evidence="1 2">ANT_H27</strain>
    </source>
</reference>
<evidence type="ECO:0000313" key="1">
    <source>
        <dbReference type="EMBL" id="KAA0973022.1"/>
    </source>
</evidence>
<evidence type="ECO:0000313" key="2">
    <source>
        <dbReference type="Proteomes" id="UP000323856"/>
    </source>
</evidence>
<gene>
    <name evidence="1" type="ORF">FQ154_20280</name>
</gene>